<dbReference type="InterPro" id="IPR011006">
    <property type="entry name" value="CheY-like_superfamily"/>
</dbReference>
<feature type="domain" description="Response regulatory" evidence="3">
    <location>
        <begin position="4"/>
        <end position="79"/>
    </location>
</feature>
<evidence type="ECO:0000259" key="3">
    <source>
        <dbReference type="PROSITE" id="PS50110"/>
    </source>
</evidence>
<dbReference type="Proteomes" id="UP000320913">
    <property type="component" value="Unassembled WGS sequence"/>
</dbReference>
<sequence>MNLRIRIADDEELIRKSLVKLLKAEGYEVDAVGTAAEVLESVRNDPGTCPPRSRRCAVERPTSSRSPTRCTRWSSRSSG</sequence>
<evidence type="ECO:0000313" key="4">
    <source>
        <dbReference type="EMBL" id="TMQ62223.1"/>
    </source>
</evidence>
<reference evidence="4 5" key="1">
    <citation type="journal article" date="2019" name="Nat. Microbiol.">
        <title>Mediterranean grassland soil C-N compound turnover is dependent on rainfall and depth, and is mediated by genomically divergent microorganisms.</title>
        <authorList>
            <person name="Diamond S."/>
            <person name="Andeer P.F."/>
            <person name="Li Z."/>
            <person name="Crits-Christoph A."/>
            <person name="Burstein D."/>
            <person name="Anantharaman K."/>
            <person name="Lane K.R."/>
            <person name="Thomas B.C."/>
            <person name="Pan C."/>
            <person name="Northen T.R."/>
            <person name="Banfield J.F."/>
        </authorList>
    </citation>
    <scope>NUCLEOTIDE SEQUENCE [LARGE SCALE GENOMIC DNA]</scope>
    <source>
        <strain evidence="4">WS_5</strain>
    </source>
</reference>
<organism evidence="4 5">
    <name type="scientific">Eiseniibacteriota bacterium</name>
    <dbReference type="NCBI Taxonomy" id="2212470"/>
    <lineage>
        <taxon>Bacteria</taxon>
        <taxon>Candidatus Eiseniibacteriota</taxon>
    </lineage>
</organism>
<feature type="compositionally biased region" description="Polar residues" evidence="2">
    <location>
        <begin position="61"/>
        <end position="79"/>
    </location>
</feature>
<accession>A0A538TF12</accession>
<evidence type="ECO:0000313" key="5">
    <source>
        <dbReference type="Proteomes" id="UP000320913"/>
    </source>
</evidence>
<dbReference type="EMBL" id="VBOV01000002">
    <property type="protein sequence ID" value="TMQ62223.1"/>
    <property type="molecule type" value="Genomic_DNA"/>
</dbReference>
<dbReference type="AlphaFoldDB" id="A0A538TF12"/>
<dbReference type="Gene3D" id="3.40.50.2300">
    <property type="match status" value="1"/>
</dbReference>
<name>A0A538TF12_UNCEI</name>
<proteinExistence type="predicted"/>
<comment type="caution">
    <text evidence="4">The sequence shown here is derived from an EMBL/GenBank/DDBJ whole genome shotgun (WGS) entry which is preliminary data.</text>
</comment>
<feature type="region of interest" description="Disordered" evidence="2">
    <location>
        <begin position="42"/>
        <end position="79"/>
    </location>
</feature>
<protein>
    <submittedName>
        <fullName evidence="4">Response regulator</fullName>
    </submittedName>
</protein>
<evidence type="ECO:0000256" key="2">
    <source>
        <dbReference type="SAM" id="MobiDB-lite"/>
    </source>
</evidence>
<dbReference type="GO" id="GO:0000160">
    <property type="term" value="P:phosphorelay signal transduction system"/>
    <property type="evidence" value="ECO:0007669"/>
    <property type="project" value="InterPro"/>
</dbReference>
<dbReference type="PROSITE" id="PS50110">
    <property type="entry name" value="RESPONSE_REGULATORY"/>
    <property type="match status" value="1"/>
</dbReference>
<gene>
    <name evidence="4" type="ORF">E6K75_00180</name>
</gene>
<evidence type="ECO:0000256" key="1">
    <source>
        <dbReference type="PROSITE-ProRule" id="PRU00169"/>
    </source>
</evidence>
<dbReference type="InterPro" id="IPR001789">
    <property type="entry name" value="Sig_transdc_resp-reg_receiver"/>
</dbReference>
<comment type="caution">
    <text evidence="1">Lacks conserved residue(s) required for the propagation of feature annotation.</text>
</comment>
<dbReference type="SUPFAM" id="SSF52172">
    <property type="entry name" value="CheY-like"/>
    <property type="match status" value="1"/>
</dbReference>